<dbReference type="EMBL" id="JACVXA010000020">
    <property type="protein sequence ID" value="MBE3638248.1"/>
    <property type="molecule type" value="Genomic_DNA"/>
</dbReference>
<dbReference type="RefSeq" id="WP_193181688.1">
    <property type="nucleotide sequence ID" value="NZ_JACVXA010000020.1"/>
</dbReference>
<comment type="caution">
    <text evidence="1">The sequence shown here is derived from an EMBL/GenBank/DDBJ whole genome shotgun (WGS) entry which is preliminary data.</text>
</comment>
<keyword evidence="2" id="KW-1185">Reference proteome</keyword>
<evidence type="ECO:0000313" key="2">
    <source>
        <dbReference type="Proteomes" id="UP000609121"/>
    </source>
</evidence>
<proteinExistence type="predicted"/>
<name>A0A8J7CZQ3_9RHOB</name>
<protein>
    <submittedName>
        <fullName evidence="1">HEAT repeat domain-containing protein</fullName>
    </submittedName>
</protein>
<dbReference type="Proteomes" id="UP000609121">
    <property type="component" value="Unassembled WGS sequence"/>
</dbReference>
<evidence type="ECO:0000313" key="1">
    <source>
        <dbReference type="EMBL" id="MBE3638248.1"/>
    </source>
</evidence>
<organism evidence="1 2">
    <name type="scientific">Mangrovicoccus algicola</name>
    <dbReference type="NCBI Taxonomy" id="2771008"/>
    <lineage>
        <taxon>Bacteria</taxon>
        <taxon>Pseudomonadati</taxon>
        <taxon>Pseudomonadota</taxon>
        <taxon>Alphaproteobacteria</taxon>
        <taxon>Rhodobacterales</taxon>
        <taxon>Paracoccaceae</taxon>
        <taxon>Mangrovicoccus</taxon>
    </lineage>
</organism>
<gene>
    <name evidence="1" type="ORF">ICN82_08560</name>
</gene>
<accession>A0A8J7CZQ3</accession>
<sequence>MQTHCPNCFDTIEADAMTCPACGCAVLFWGRALSETERLIHSLGHPDRAQRLKAVYALADLPQSEAALPLADLCFAAPGDVWQAVEVIRTLAAMPAVERVEVALARLALEHPAGPVQTLAAHALDAKFGGGDGW</sequence>
<reference evidence="1" key="1">
    <citation type="submission" date="2020-09" db="EMBL/GenBank/DDBJ databases">
        <title>A novel bacterium of genus Mangrovicoccus, isolated from South China Sea.</title>
        <authorList>
            <person name="Huang H."/>
            <person name="Mo K."/>
            <person name="Hu Y."/>
        </authorList>
    </citation>
    <scope>NUCLEOTIDE SEQUENCE</scope>
    <source>
        <strain evidence="1">HB182678</strain>
    </source>
</reference>
<dbReference type="AlphaFoldDB" id="A0A8J7CZQ3"/>